<evidence type="ECO:0000256" key="1">
    <source>
        <dbReference type="SAM" id="MobiDB-lite"/>
    </source>
</evidence>
<dbReference type="EMBL" id="JACAGB010000006">
    <property type="protein sequence ID" value="KAF6358472.1"/>
    <property type="molecule type" value="Genomic_DNA"/>
</dbReference>
<sequence length="155" mass="17061">MDNTNTKQFHCSDSVSEDNVSRSLIPQRRAGRPQARPRPSDPPTLDLLCTLTHPRLQALLGGIAVTQDTCGWWACGHAPSSSYPCPVSPPKAPSPPNRTRQQEWRHPHGSFGMWMPVGSLGESRVVGAEALWAAPTPGGLTSCWMERGRRQKDRQ</sequence>
<keyword evidence="3" id="KW-1185">Reference proteome</keyword>
<reference evidence="2 3" key="1">
    <citation type="journal article" date="2020" name="Nature">
        <title>Six reference-quality genomes reveal evolution of bat adaptations.</title>
        <authorList>
            <person name="Jebb D."/>
            <person name="Huang Z."/>
            <person name="Pippel M."/>
            <person name="Hughes G.M."/>
            <person name="Lavrichenko K."/>
            <person name="Devanna P."/>
            <person name="Winkler S."/>
            <person name="Jermiin L.S."/>
            <person name="Skirmuntt E.C."/>
            <person name="Katzourakis A."/>
            <person name="Burkitt-Gray L."/>
            <person name="Ray D.A."/>
            <person name="Sullivan K.A.M."/>
            <person name="Roscito J.G."/>
            <person name="Kirilenko B.M."/>
            <person name="Davalos L.M."/>
            <person name="Corthals A.P."/>
            <person name="Power M.L."/>
            <person name="Jones G."/>
            <person name="Ransome R.D."/>
            <person name="Dechmann D.K.N."/>
            <person name="Locatelli A.G."/>
            <person name="Puechmaille S.J."/>
            <person name="Fedrigo O."/>
            <person name="Jarvis E.D."/>
            <person name="Hiller M."/>
            <person name="Vernes S.C."/>
            <person name="Myers E.W."/>
            <person name="Teeling E.C."/>
        </authorList>
    </citation>
    <scope>NUCLEOTIDE SEQUENCE [LARGE SCALE GENOMIC DNA]</scope>
    <source>
        <strain evidence="2">MPipKuh1</strain>
        <tissue evidence="2">Flight muscle</tissue>
    </source>
</reference>
<evidence type="ECO:0000313" key="3">
    <source>
        <dbReference type="Proteomes" id="UP000558488"/>
    </source>
</evidence>
<organism evidence="2 3">
    <name type="scientific">Pipistrellus kuhlii</name>
    <name type="common">Kuhl's pipistrelle</name>
    <dbReference type="NCBI Taxonomy" id="59472"/>
    <lineage>
        <taxon>Eukaryota</taxon>
        <taxon>Metazoa</taxon>
        <taxon>Chordata</taxon>
        <taxon>Craniata</taxon>
        <taxon>Vertebrata</taxon>
        <taxon>Euteleostomi</taxon>
        <taxon>Mammalia</taxon>
        <taxon>Eutheria</taxon>
        <taxon>Laurasiatheria</taxon>
        <taxon>Chiroptera</taxon>
        <taxon>Yangochiroptera</taxon>
        <taxon>Vespertilionidae</taxon>
        <taxon>Pipistrellus</taxon>
    </lineage>
</organism>
<dbReference type="AlphaFoldDB" id="A0A7J7Y962"/>
<accession>A0A7J7Y962</accession>
<feature type="region of interest" description="Disordered" evidence="1">
    <location>
        <begin position="1"/>
        <end position="44"/>
    </location>
</feature>
<evidence type="ECO:0000313" key="2">
    <source>
        <dbReference type="EMBL" id="KAF6358472.1"/>
    </source>
</evidence>
<feature type="compositionally biased region" description="Pro residues" evidence="1">
    <location>
        <begin position="86"/>
        <end position="96"/>
    </location>
</feature>
<gene>
    <name evidence="2" type="ORF">mPipKuh1_010299</name>
</gene>
<feature type="region of interest" description="Disordered" evidence="1">
    <location>
        <begin position="80"/>
        <end position="104"/>
    </location>
</feature>
<feature type="compositionally biased region" description="Polar residues" evidence="1">
    <location>
        <begin position="1"/>
        <end position="24"/>
    </location>
</feature>
<proteinExistence type="predicted"/>
<name>A0A7J7Y962_PIPKU</name>
<comment type="caution">
    <text evidence="2">The sequence shown here is derived from an EMBL/GenBank/DDBJ whole genome shotgun (WGS) entry which is preliminary data.</text>
</comment>
<dbReference type="Proteomes" id="UP000558488">
    <property type="component" value="Unassembled WGS sequence"/>
</dbReference>
<protein>
    <submittedName>
        <fullName evidence="2">Uncharacterized protein</fullName>
    </submittedName>
</protein>